<protein>
    <submittedName>
        <fullName evidence="3">Uncharacterized protein</fullName>
    </submittedName>
</protein>
<comment type="caution">
    <text evidence="3">The sequence shown here is derived from an EMBL/GenBank/DDBJ whole genome shotgun (WGS) entry which is preliminary data.</text>
</comment>
<evidence type="ECO:0000313" key="3">
    <source>
        <dbReference type="EMBL" id="KAF2876942.1"/>
    </source>
</evidence>
<name>A0A7C8MME1_9PLEO</name>
<evidence type="ECO:0000313" key="4">
    <source>
        <dbReference type="Proteomes" id="UP000481861"/>
    </source>
</evidence>
<feature type="compositionally biased region" description="Polar residues" evidence="1">
    <location>
        <begin position="65"/>
        <end position="78"/>
    </location>
</feature>
<keyword evidence="2" id="KW-0812">Transmembrane</keyword>
<keyword evidence="2" id="KW-0472">Membrane</keyword>
<organism evidence="3 4">
    <name type="scientific">Massariosphaeria phaeospora</name>
    <dbReference type="NCBI Taxonomy" id="100035"/>
    <lineage>
        <taxon>Eukaryota</taxon>
        <taxon>Fungi</taxon>
        <taxon>Dikarya</taxon>
        <taxon>Ascomycota</taxon>
        <taxon>Pezizomycotina</taxon>
        <taxon>Dothideomycetes</taxon>
        <taxon>Pleosporomycetidae</taxon>
        <taxon>Pleosporales</taxon>
        <taxon>Pleosporales incertae sedis</taxon>
        <taxon>Massariosphaeria</taxon>
    </lineage>
</organism>
<keyword evidence="2" id="KW-1133">Transmembrane helix</keyword>
<evidence type="ECO:0000256" key="2">
    <source>
        <dbReference type="SAM" id="Phobius"/>
    </source>
</evidence>
<proteinExistence type="predicted"/>
<gene>
    <name evidence="3" type="ORF">BDV95DRAFT_589592</name>
</gene>
<dbReference type="EMBL" id="JAADJZ010000002">
    <property type="protein sequence ID" value="KAF2876942.1"/>
    <property type="molecule type" value="Genomic_DNA"/>
</dbReference>
<feature type="region of interest" description="Disordered" evidence="1">
    <location>
        <begin position="58"/>
        <end position="79"/>
    </location>
</feature>
<dbReference type="AlphaFoldDB" id="A0A7C8MME1"/>
<feature type="transmembrane region" description="Helical" evidence="2">
    <location>
        <begin position="27"/>
        <end position="48"/>
    </location>
</feature>
<feature type="region of interest" description="Disordered" evidence="1">
    <location>
        <begin position="98"/>
        <end position="128"/>
    </location>
</feature>
<keyword evidence="4" id="KW-1185">Reference proteome</keyword>
<accession>A0A7C8MME1</accession>
<evidence type="ECO:0000256" key="1">
    <source>
        <dbReference type="SAM" id="MobiDB-lite"/>
    </source>
</evidence>
<sequence length="128" mass="13949">MAPTPPHQKRYTACSYYSTSCTGHRTAAIVIVVAIVSLILAVAALFVYRHYQRKAAATAAARPSPSLNQHPNMQSQALGHTENAVYRGRMIDEEKAVGSRGFRGFGDDPPPVYTPRRPEPAVSAEVVR</sequence>
<dbReference type="Proteomes" id="UP000481861">
    <property type="component" value="Unassembled WGS sequence"/>
</dbReference>
<reference evidence="3 4" key="1">
    <citation type="submission" date="2020-01" db="EMBL/GenBank/DDBJ databases">
        <authorList>
            <consortium name="DOE Joint Genome Institute"/>
            <person name="Haridas S."/>
            <person name="Albert R."/>
            <person name="Binder M."/>
            <person name="Bloem J."/>
            <person name="Labutti K."/>
            <person name="Salamov A."/>
            <person name="Andreopoulos B."/>
            <person name="Baker S.E."/>
            <person name="Barry K."/>
            <person name="Bills G."/>
            <person name="Bluhm B.H."/>
            <person name="Cannon C."/>
            <person name="Castanera R."/>
            <person name="Culley D.E."/>
            <person name="Daum C."/>
            <person name="Ezra D."/>
            <person name="Gonzalez J.B."/>
            <person name="Henrissat B."/>
            <person name="Kuo A."/>
            <person name="Liang C."/>
            <person name="Lipzen A."/>
            <person name="Lutzoni F."/>
            <person name="Magnuson J."/>
            <person name="Mondo S."/>
            <person name="Nolan M."/>
            <person name="Ohm R."/>
            <person name="Pangilinan J."/>
            <person name="Park H.-J.H."/>
            <person name="Ramirez L."/>
            <person name="Alfaro M."/>
            <person name="Sun H."/>
            <person name="Tritt A."/>
            <person name="Yoshinaga Y."/>
            <person name="Zwiers L.-H.L."/>
            <person name="Turgeon B.G."/>
            <person name="Goodwin S.B."/>
            <person name="Spatafora J.W."/>
            <person name="Crous P.W."/>
            <person name="Grigoriev I.V."/>
        </authorList>
    </citation>
    <scope>NUCLEOTIDE SEQUENCE [LARGE SCALE GENOMIC DNA]</scope>
    <source>
        <strain evidence="3 4">CBS 611.86</strain>
    </source>
</reference>